<dbReference type="Gene3D" id="3.10.110.10">
    <property type="entry name" value="Ubiquitin Conjugating Enzyme"/>
    <property type="match status" value="1"/>
</dbReference>
<dbReference type="OrthoDB" id="109543at2759"/>
<dbReference type="Pfam" id="PF00179">
    <property type="entry name" value="UQ_con"/>
    <property type="match status" value="1"/>
</dbReference>
<dbReference type="EMBL" id="LDAU01000055">
    <property type="protein sequence ID" value="KRX09004.1"/>
    <property type="molecule type" value="Genomic_DNA"/>
</dbReference>
<dbReference type="InterPro" id="IPR000608">
    <property type="entry name" value="UBC"/>
</dbReference>
<keyword evidence="3" id="KW-0677">Repeat</keyword>
<evidence type="ECO:0000256" key="4">
    <source>
        <dbReference type="PROSITE-ProRule" id="PRU00176"/>
    </source>
</evidence>
<dbReference type="CDD" id="cd23955">
    <property type="entry name" value="UBCc_invertebrate"/>
    <property type="match status" value="1"/>
</dbReference>
<dbReference type="GO" id="GO:0005829">
    <property type="term" value="C:cytosol"/>
    <property type="evidence" value="ECO:0007669"/>
    <property type="project" value="TreeGrafter"/>
</dbReference>
<proteinExistence type="predicted"/>
<dbReference type="SMART" id="SM00212">
    <property type="entry name" value="UBCc"/>
    <property type="match status" value="1"/>
</dbReference>
<dbReference type="InterPro" id="IPR000504">
    <property type="entry name" value="RRM_dom"/>
</dbReference>
<dbReference type="GO" id="GO:0006913">
    <property type="term" value="P:nucleocytoplasmic transport"/>
    <property type="evidence" value="ECO:0007669"/>
    <property type="project" value="TreeGrafter"/>
</dbReference>
<dbReference type="Proteomes" id="UP000054937">
    <property type="component" value="Unassembled WGS sequence"/>
</dbReference>
<dbReference type="GO" id="GO:0003723">
    <property type="term" value="F:RNA binding"/>
    <property type="evidence" value="ECO:0007669"/>
    <property type="project" value="UniProtKB-UniRule"/>
</dbReference>
<evidence type="ECO:0000256" key="3">
    <source>
        <dbReference type="ARBA" id="ARBA00022737"/>
    </source>
</evidence>
<accession>A0A0V0R3D3</accession>
<sequence>MRHTGRAKDTALLRTLANTKALNFASKRIIKDQQEIQNESIPTVGVTAKPLDKNLFIWHANILGPKDTIYEGGVFHLELRIPESYPHQAPKIKLLTSFPHPNVFDDFICLDMLENERKEGGGWTSGYTIQSILIQLQSFLFEKQYEEDEAKYVNKVKQAVKRANDFQCSECKHGGKLSAWPEFAKEEKELDKFIIHDFDEKSQFAKEILCYHTKLSFKDIHQVDKEEPLKGIQLGVGLNISKVPRTGAIQNAVSTLDYISIKAFVKEGIRQSVNNEKISHWLPIYFGEEDNKERSLKLGQRALSMIMANNTKRFSPEMILEVYPKIIVTQILLMVDEKRHSSIALIRILAHMHANFILFMEEYPQLYDEVEKRLQEFIKDESKRVKSVTPNLAALMSYLLVSPKTTFADIIEAYHSESMDRQIFWILKSVPELISDDVEQQHVNLEKARLIFKAQQTSFQILCVFRNYIQITRSLKKSPQELLKMFNENYSKLPLKIENEIQNSTKLILSQITNFSAFYKFIGLKDKSIAELNELMKNAIKNSKAKNYHGKMEEMHKIPTSEEQIQSMIKSQPKVEDYFEVEAIKKADDKNVFEYKISQKQKLSEQEFKELCLKRWSWIGEQQIQNPKISATEVAELSIQLLTDGEIKGTGKNIRIYNQIQQEYNQQEVSHEEPKINIPEQTWEQVFYKLDLEDTLIYFDKNPDFSTFYKKLEIVKSKLNLLSIPVITVKNVKSGYHYLTQLLSKLTSLKHLTVTGLPEISSCFPLKGLKCLQKGFNNFLQAKGSLESLSYTNFSASGSSAEITDKVFSPMLQMKDLISIKFNNTNLLHQANASKSFSNILTSLKNLQELSLTHQAMNNQQQAKEIADGLMRAKKLKFFSIAYNTSIGFTGLASLVYNLAFAVNLYYLNISHCTQNTGGSINDVVESLYKLLKINASVEILDCSNISQLNSYISKDFCVYLGDTKTLRYINLANCSAFNSSNVQFLGKAVAFNHKKGGVLEYINLENSINSGAILDCFYQNMHISNYDDEIWYGDPIKAGKMQGTDHDKTYYNNLKALQLNKCKIKSNFNLVDFEKYTRKDPFTLQLFARSQNLKALQLSGNSLDKKDADLLNLALDSSRLNFCANIKVLDLSKNNLGKEGAKIIAKILEKNSILENLDLSKNQIGVKGAQEIALSLQNNKTLKFLNIFNNKIGYDGAKALGETLQVNSVLEFLELGHNRIRNKGLLSIADGLAKNPNSKIQVLGLRFNFLSEDGVVDFLKTVKNNKNLKEIYIKNNSILEYGLFQLKKAYENLKIDLFVDIFDKLHYLNEERLERTIFVHPVPGTKAEIKNFFECEKKCGTVLEIRLRKGPNWPNRTLKANYFAMIEFADPASSIKALNIASTKKAIIKGTSFRIYKAGTGTYIYQKKTANQKQAEKSKTNFVVPTAQDLKKLKNQP</sequence>
<protein>
    <submittedName>
        <fullName evidence="7">Ubiquitin-conjugating enzyme/RWD-like protein</fullName>
    </submittedName>
</protein>
<evidence type="ECO:0000259" key="5">
    <source>
        <dbReference type="PROSITE" id="PS50102"/>
    </source>
</evidence>
<dbReference type="Gene3D" id="3.80.10.10">
    <property type="entry name" value="Ribonuclease Inhibitor"/>
    <property type="match status" value="2"/>
</dbReference>
<evidence type="ECO:0000259" key="6">
    <source>
        <dbReference type="PROSITE" id="PS50127"/>
    </source>
</evidence>
<dbReference type="GO" id="GO:0031267">
    <property type="term" value="F:small GTPase binding"/>
    <property type="evidence" value="ECO:0007669"/>
    <property type="project" value="TreeGrafter"/>
</dbReference>
<dbReference type="InterPro" id="IPR016135">
    <property type="entry name" value="UBQ-conjugating_enzyme/RWD"/>
</dbReference>
<dbReference type="SMART" id="SM00368">
    <property type="entry name" value="LRR_RI"/>
    <property type="match status" value="7"/>
</dbReference>
<keyword evidence="8" id="KW-1185">Reference proteome</keyword>
<organism evidence="7 8">
    <name type="scientific">Pseudocohnilembus persalinus</name>
    <name type="common">Ciliate</name>
    <dbReference type="NCBI Taxonomy" id="266149"/>
    <lineage>
        <taxon>Eukaryota</taxon>
        <taxon>Sar</taxon>
        <taxon>Alveolata</taxon>
        <taxon>Ciliophora</taxon>
        <taxon>Intramacronucleata</taxon>
        <taxon>Oligohymenophorea</taxon>
        <taxon>Scuticociliatia</taxon>
        <taxon>Philasterida</taxon>
        <taxon>Pseudocohnilembidae</taxon>
        <taxon>Pseudocohnilembus</taxon>
    </lineage>
</organism>
<dbReference type="SUPFAM" id="SSF54495">
    <property type="entry name" value="UBC-like"/>
    <property type="match status" value="1"/>
</dbReference>
<name>A0A0V0R3D3_PSEPJ</name>
<dbReference type="SMART" id="SM00360">
    <property type="entry name" value="RRM"/>
    <property type="match status" value="1"/>
</dbReference>
<keyword evidence="4" id="KW-0694">RNA-binding</keyword>
<dbReference type="PROSITE" id="PS50102">
    <property type="entry name" value="RRM"/>
    <property type="match status" value="1"/>
</dbReference>
<dbReference type="PANTHER" id="PTHR24113">
    <property type="entry name" value="RAN GTPASE-ACTIVATING PROTEIN 1"/>
    <property type="match status" value="1"/>
</dbReference>
<comment type="caution">
    <text evidence="7">The sequence shown here is derived from an EMBL/GenBank/DDBJ whole genome shotgun (WGS) entry which is preliminary data.</text>
</comment>
<dbReference type="Pfam" id="PF13516">
    <property type="entry name" value="LRR_6"/>
    <property type="match status" value="4"/>
</dbReference>
<feature type="domain" description="UBC core" evidence="6">
    <location>
        <begin position="24"/>
        <end position="196"/>
    </location>
</feature>
<dbReference type="PANTHER" id="PTHR24113:SF12">
    <property type="entry name" value="RAN GTPASE-ACTIVATING PROTEIN 1"/>
    <property type="match status" value="1"/>
</dbReference>
<gene>
    <name evidence="7" type="ORF">PPERSA_01891</name>
</gene>
<dbReference type="OMA" id="HFELLIP"/>
<dbReference type="InParanoid" id="A0A0V0R3D3"/>
<dbReference type="GO" id="GO:0005634">
    <property type="term" value="C:nucleus"/>
    <property type="evidence" value="ECO:0007669"/>
    <property type="project" value="TreeGrafter"/>
</dbReference>
<evidence type="ECO:0000313" key="8">
    <source>
        <dbReference type="Proteomes" id="UP000054937"/>
    </source>
</evidence>
<dbReference type="SUPFAM" id="SSF54928">
    <property type="entry name" value="RNA-binding domain, RBD"/>
    <property type="match status" value="1"/>
</dbReference>
<reference evidence="7 8" key="1">
    <citation type="journal article" date="2015" name="Sci. Rep.">
        <title>Genome of the facultative scuticociliatosis pathogen Pseudocohnilembus persalinus provides insight into its virulence through horizontal gene transfer.</title>
        <authorList>
            <person name="Xiong J."/>
            <person name="Wang G."/>
            <person name="Cheng J."/>
            <person name="Tian M."/>
            <person name="Pan X."/>
            <person name="Warren A."/>
            <person name="Jiang C."/>
            <person name="Yuan D."/>
            <person name="Miao W."/>
        </authorList>
    </citation>
    <scope>NUCLEOTIDE SEQUENCE [LARGE SCALE GENOMIC DNA]</scope>
    <source>
        <strain evidence="7">36N120E</strain>
    </source>
</reference>
<dbReference type="GO" id="GO:0048471">
    <property type="term" value="C:perinuclear region of cytoplasm"/>
    <property type="evidence" value="ECO:0007669"/>
    <property type="project" value="TreeGrafter"/>
</dbReference>
<evidence type="ECO:0000313" key="7">
    <source>
        <dbReference type="EMBL" id="KRX09004.1"/>
    </source>
</evidence>
<dbReference type="PROSITE" id="PS50127">
    <property type="entry name" value="UBC_2"/>
    <property type="match status" value="1"/>
</dbReference>
<keyword evidence="2" id="KW-0433">Leucine-rich repeat</keyword>
<dbReference type="SUPFAM" id="SSF52047">
    <property type="entry name" value="RNI-like"/>
    <property type="match status" value="2"/>
</dbReference>
<evidence type="ECO:0000256" key="1">
    <source>
        <dbReference type="ARBA" id="ARBA00022468"/>
    </source>
</evidence>
<dbReference type="InterPro" id="IPR032675">
    <property type="entry name" value="LRR_dom_sf"/>
</dbReference>
<dbReference type="InterPro" id="IPR001611">
    <property type="entry name" value="Leu-rich_rpt"/>
</dbReference>
<feature type="domain" description="RRM" evidence="5">
    <location>
        <begin position="1316"/>
        <end position="1401"/>
    </location>
</feature>
<evidence type="ECO:0000256" key="2">
    <source>
        <dbReference type="ARBA" id="ARBA00022614"/>
    </source>
</evidence>
<dbReference type="InterPro" id="IPR035979">
    <property type="entry name" value="RBD_domain_sf"/>
</dbReference>
<dbReference type="GO" id="GO:0005096">
    <property type="term" value="F:GTPase activator activity"/>
    <property type="evidence" value="ECO:0007669"/>
    <property type="project" value="UniProtKB-KW"/>
</dbReference>
<dbReference type="InterPro" id="IPR027038">
    <property type="entry name" value="RanGap"/>
</dbReference>
<keyword evidence="1" id="KW-0343">GTPase activation</keyword>